<dbReference type="EMBL" id="CP071869">
    <property type="protein sequence ID" value="QTE24022.1"/>
    <property type="molecule type" value="Genomic_DNA"/>
</dbReference>
<keyword evidence="1" id="KW-0732">Signal</keyword>
<keyword evidence="3" id="KW-1185">Reference proteome</keyword>
<dbReference type="KEGG" id="pcea:J3359_07075"/>
<dbReference type="Proteomes" id="UP000663920">
    <property type="component" value="Chromosome"/>
</dbReference>
<name>A0A975CRP2_9FLAO</name>
<proteinExistence type="predicted"/>
<feature type="chain" id="PRO_5038030340" description="DUF4468 domain-containing protein" evidence="1">
    <location>
        <begin position="22"/>
        <end position="204"/>
    </location>
</feature>
<evidence type="ECO:0000256" key="1">
    <source>
        <dbReference type="SAM" id="SignalP"/>
    </source>
</evidence>
<evidence type="ECO:0000313" key="3">
    <source>
        <dbReference type="Proteomes" id="UP000663920"/>
    </source>
</evidence>
<feature type="signal peptide" evidence="1">
    <location>
        <begin position="1"/>
        <end position="21"/>
    </location>
</feature>
<protein>
    <recommendedName>
        <fullName evidence="4">DUF4468 domain-containing protein</fullName>
    </recommendedName>
</protein>
<evidence type="ECO:0008006" key="4">
    <source>
        <dbReference type="Google" id="ProtNLM"/>
    </source>
</evidence>
<accession>A0A975CRP2</accession>
<sequence length="204" mass="23568">MKILKIISLLFIFAIVATTKAQTTISIDSDVQGKSITGVWKKGLVVLKDGTVKEGETKGYSFSGDQVKTMKFRADKDADTEKFKANDCKLIKWGDTFIVPVLKNFKKPKKGYKFYVALYYGKNISVYFDPKANKAGFGGINFGENLSFLVHKDNKLTKIKKYKYRKQIRKLFGDNPTWVEKSKDKKWFKYRNIFEVAEFYDKNK</sequence>
<organism evidence="2 3">
    <name type="scientific">Polaribacter cellanae</name>
    <dbReference type="NCBI Taxonomy" id="2818493"/>
    <lineage>
        <taxon>Bacteria</taxon>
        <taxon>Pseudomonadati</taxon>
        <taxon>Bacteroidota</taxon>
        <taxon>Flavobacteriia</taxon>
        <taxon>Flavobacteriales</taxon>
        <taxon>Flavobacteriaceae</taxon>
    </lineage>
</organism>
<dbReference type="RefSeq" id="WP_208080007.1">
    <property type="nucleotide sequence ID" value="NZ_CP071869.1"/>
</dbReference>
<dbReference type="AlphaFoldDB" id="A0A975CRP2"/>
<evidence type="ECO:0000313" key="2">
    <source>
        <dbReference type="EMBL" id="QTE24022.1"/>
    </source>
</evidence>
<reference evidence="2 3" key="1">
    <citation type="submission" date="2021-03" db="EMBL/GenBank/DDBJ databases">
        <title>Complete genome of Polaribacter_sp.SM13.</title>
        <authorList>
            <person name="Jeong S.W."/>
            <person name="Bae J.W."/>
        </authorList>
    </citation>
    <scope>NUCLEOTIDE SEQUENCE [LARGE SCALE GENOMIC DNA]</scope>
    <source>
        <strain evidence="2 3">SM13</strain>
    </source>
</reference>
<gene>
    <name evidence="2" type="ORF">J3359_07075</name>
</gene>